<gene>
    <name evidence="4" type="ORF">lacNasYZ03_11890</name>
</gene>
<dbReference type="Proteomes" id="UP000616547">
    <property type="component" value="Unassembled WGS sequence"/>
</dbReference>
<feature type="domain" description="HTH tetR-type" evidence="3">
    <location>
        <begin position="8"/>
        <end position="68"/>
    </location>
</feature>
<dbReference type="PANTHER" id="PTHR43479:SF11">
    <property type="entry name" value="ACREF_ENVCD OPERON REPRESSOR-RELATED"/>
    <property type="match status" value="1"/>
</dbReference>
<dbReference type="InterPro" id="IPR009057">
    <property type="entry name" value="Homeodomain-like_sf"/>
</dbReference>
<reference evidence="5" key="1">
    <citation type="submission" date="2021-01" db="EMBL/GenBank/DDBJ databases">
        <title>Draft genome sequence of Nasalis larvatus strain YZ03.</title>
        <authorList>
            <person name="Suzuki-Hashido N."/>
            <person name="Tsuchida S."/>
            <person name="Hayakawa T."/>
        </authorList>
    </citation>
    <scope>NUCLEOTIDE SEQUENCE [LARGE SCALE GENOMIC DNA]</scope>
    <source>
        <strain evidence="5">YZ03</strain>
    </source>
</reference>
<keyword evidence="5" id="KW-1185">Reference proteome</keyword>
<keyword evidence="1 2" id="KW-0238">DNA-binding</keyword>
<evidence type="ECO:0000256" key="2">
    <source>
        <dbReference type="PROSITE-ProRule" id="PRU00335"/>
    </source>
</evidence>
<protein>
    <submittedName>
        <fullName evidence="4">TetR family transcriptional regulator</fullName>
    </submittedName>
</protein>
<proteinExistence type="predicted"/>
<sequence length="185" mass="22060">MPKTEKRKKSQEKIEQAFLQLVQSKEVNRISVTEICKLAGLNRSSFYANYLDVYDLVDKIREWMVKDYASIFHEKRGNSRENYLKLFTDVKKRPDFYRTYFKLGFDQDYKIVYYDKKLANQFFDDKYIDYHTEFFKAGITAILKKWLAGGCQESAEEMMSVIESEYQHRVSGKETYGNQKISFTD</sequence>
<comment type="caution">
    <text evidence="4">The sequence shown here is derived from an EMBL/GenBank/DDBJ whole genome shotgun (WGS) entry which is preliminary data.</text>
</comment>
<evidence type="ECO:0000313" key="4">
    <source>
        <dbReference type="EMBL" id="GHW01502.1"/>
    </source>
</evidence>
<evidence type="ECO:0000259" key="3">
    <source>
        <dbReference type="PROSITE" id="PS50977"/>
    </source>
</evidence>
<dbReference type="InterPro" id="IPR039532">
    <property type="entry name" value="TetR_C_Firmicutes"/>
</dbReference>
<organism evidence="4 5">
    <name type="scientific">Lactobacillus nasalidis</name>
    <dbReference type="NCBI Taxonomy" id="2797258"/>
    <lineage>
        <taxon>Bacteria</taxon>
        <taxon>Bacillati</taxon>
        <taxon>Bacillota</taxon>
        <taxon>Bacilli</taxon>
        <taxon>Lactobacillales</taxon>
        <taxon>Lactobacillaceae</taxon>
        <taxon>Lactobacillus</taxon>
    </lineage>
</organism>
<feature type="DNA-binding region" description="H-T-H motif" evidence="2">
    <location>
        <begin position="31"/>
        <end position="50"/>
    </location>
</feature>
<dbReference type="InterPro" id="IPR001647">
    <property type="entry name" value="HTH_TetR"/>
</dbReference>
<dbReference type="EMBL" id="BOCI01000304">
    <property type="protein sequence ID" value="GHW01502.1"/>
    <property type="molecule type" value="Genomic_DNA"/>
</dbReference>
<accession>A0ABQ3W9F1</accession>
<dbReference type="PROSITE" id="PS50977">
    <property type="entry name" value="HTH_TETR_2"/>
    <property type="match status" value="1"/>
</dbReference>
<evidence type="ECO:0000313" key="5">
    <source>
        <dbReference type="Proteomes" id="UP000616547"/>
    </source>
</evidence>
<dbReference type="Pfam" id="PF14278">
    <property type="entry name" value="TetR_C_8"/>
    <property type="match status" value="1"/>
</dbReference>
<name>A0ABQ3W9F1_9LACO</name>
<evidence type="ECO:0000256" key="1">
    <source>
        <dbReference type="ARBA" id="ARBA00023125"/>
    </source>
</evidence>
<dbReference type="PANTHER" id="PTHR43479">
    <property type="entry name" value="ACREF/ENVCD OPERON REPRESSOR-RELATED"/>
    <property type="match status" value="1"/>
</dbReference>
<dbReference type="InterPro" id="IPR050624">
    <property type="entry name" value="HTH-type_Tx_Regulator"/>
</dbReference>
<dbReference type="SUPFAM" id="SSF46689">
    <property type="entry name" value="Homeodomain-like"/>
    <property type="match status" value="1"/>
</dbReference>
<dbReference type="Gene3D" id="1.10.357.10">
    <property type="entry name" value="Tetracycline Repressor, domain 2"/>
    <property type="match status" value="1"/>
</dbReference>
<dbReference type="RefSeq" id="WP_201336164.1">
    <property type="nucleotide sequence ID" value="NZ_BOCI01000304.1"/>
</dbReference>